<evidence type="ECO:0000313" key="4">
    <source>
        <dbReference type="EMBL" id="MEM5550901.1"/>
    </source>
</evidence>
<reference evidence="4 5" key="1">
    <citation type="submission" date="2024-03" db="EMBL/GenBank/DDBJ databases">
        <title>Community enrichment and isolation of bacterial strains for fucoidan degradation.</title>
        <authorList>
            <person name="Sichert A."/>
        </authorList>
    </citation>
    <scope>NUCLEOTIDE SEQUENCE [LARGE SCALE GENOMIC DNA]</scope>
    <source>
        <strain evidence="4 5">AS81</strain>
    </source>
</reference>
<keyword evidence="5" id="KW-1185">Reference proteome</keyword>
<sequence>MLKNKLIKTSLILLFSSLSFSTFAQSLLLSGELKASENQIFYAPKSDTWRVQVQWMMEEGEIAQKGDTVVVFDSGTIATEIEQDEVNLEAAQEELIRITTSNKENQIEAEFNFKRSELLLERARIDAAIPQVNLSTYDYQKNQLEFEKALINKQKASEELLQVKTENSVAYNKQLLTIEQLKTNLEYNKNQLASMSIQALRTGPVLYANHPWNGEKAFVGMTAQPGWKIAEIPAMSELYIEAWVHEIDYHQLKLGQQAQLLFDAYLQQPLSATLSEVSTQPEERLQWGKDAYFRTRFNFSAVALNLLPGMSAKLTIGADTDEE</sequence>
<proteinExistence type="predicted"/>
<dbReference type="InterPro" id="IPR050465">
    <property type="entry name" value="UPF0194_transport"/>
</dbReference>
<organism evidence="4 5">
    <name type="scientific">Pseudoalteromonas neustonica</name>
    <dbReference type="NCBI Taxonomy" id="1840331"/>
    <lineage>
        <taxon>Bacteria</taxon>
        <taxon>Pseudomonadati</taxon>
        <taxon>Pseudomonadota</taxon>
        <taxon>Gammaproteobacteria</taxon>
        <taxon>Alteromonadales</taxon>
        <taxon>Pseudoalteromonadaceae</taxon>
        <taxon>Pseudoalteromonas</taxon>
    </lineage>
</organism>
<accession>A0ABU9U1J1</accession>
<evidence type="ECO:0000313" key="5">
    <source>
        <dbReference type="Proteomes" id="UP001388366"/>
    </source>
</evidence>
<dbReference type="PANTHER" id="PTHR32347">
    <property type="entry name" value="EFFLUX SYSTEM COMPONENT YKNX-RELATED"/>
    <property type="match status" value="1"/>
</dbReference>
<protein>
    <submittedName>
        <fullName evidence="4">HlyD family efflux transporter periplasmic adaptor subunit</fullName>
    </submittedName>
</protein>
<evidence type="ECO:0000256" key="3">
    <source>
        <dbReference type="SAM" id="SignalP"/>
    </source>
</evidence>
<keyword evidence="2" id="KW-0175">Coiled coil</keyword>
<comment type="caution">
    <text evidence="4">The sequence shown here is derived from an EMBL/GenBank/DDBJ whole genome shotgun (WGS) entry which is preliminary data.</text>
</comment>
<comment type="subcellular location">
    <subcellularLocation>
        <location evidence="1">Cell envelope</location>
    </subcellularLocation>
</comment>
<dbReference type="EMBL" id="JBBMQU010000013">
    <property type="protein sequence ID" value="MEM5550901.1"/>
    <property type="molecule type" value="Genomic_DNA"/>
</dbReference>
<dbReference type="Gene3D" id="2.40.30.170">
    <property type="match status" value="1"/>
</dbReference>
<feature type="signal peptide" evidence="3">
    <location>
        <begin position="1"/>
        <end position="24"/>
    </location>
</feature>
<evidence type="ECO:0000256" key="2">
    <source>
        <dbReference type="ARBA" id="ARBA00023054"/>
    </source>
</evidence>
<dbReference type="Proteomes" id="UP001388366">
    <property type="component" value="Unassembled WGS sequence"/>
</dbReference>
<gene>
    <name evidence="4" type="ORF">WNY63_09180</name>
</gene>
<name>A0ABU9U1J1_9GAMM</name>
<evidence type="ECO:0000256" key="1">
    <source>
        <dbReference type="ARBA" id="ARBA00004196"/>
    </source>
</evidence>
<feature type="chain" id="PRO_5045885156" evidence="3">
    <location>
        <begin position="25"/>
        <end position="323"/>
    </location>
</feature>
<dbReference type="PANTHER" id="PTHR32347:SF14">
    <property type="entry name" value="EFFLUX SYSTEM COMPONENT YKNX-RELATED"/>
    <property type="match status" value="1"/>
</dbReference>
<keyword evidence="3" id="KW-0732">Signal</keyword>
<dbReference type="RefSeq" id="WP_342883799.1">
    <property type="nucleotide sequence ID" value="NZ_JBBMQU010000013.1"/>
</dbReference>